<keyword evidence="2" id="KW-0472">Membrane</keyword>
<organism evidence="3 4">
    <name type="scientific">Paraburkholderia caribensis MBA4</name>
    <dbReference type="NCBI Taxonomy" id="1323664"/>
    <lineage>
        <taxon>Bacteria</taxon>
        <taxon>Pseudomonadati</taxon>
        <taxon>Pseudomonadota</taxon>
        <taxon>Betaproteobacteria</taxon>
        <taxon>Burkholderiales</taxon>
        <taxon>Burkholderiaceae</taxon>
        <taxon>Paraburkholderia</taxon>
    </lineage>
</organism>
<feature type="compositionally biased region" description="Polar residues" evidence="1">
    <location>
        <begin position="61"/>
        <end position="87"/>
    </location>
</feature>
<dbReference type="KEGG" id="bcai:K788_0002888"/>
<evidence type="ECO:0000256" key="1">
    <source>
        <dbReference type="SAM" id="MobiDB-lite"/>
    </source>
</evidence>
<evidence type="ECO:0000313" key="3">
    <source>
        <dbReference type="EMBL" id="ALL66372.1"/>
    </source>
</evidence>
<feature type="transmembrane region" description="Helical" evidence="2">
    <location>
        <begin position="588"/>
        <end position="606"/>
    </location>
</feature>
<sequence>MCLGGVSIRWRHVNVGVPMKVDSQKYSAWLDQRQHDGADEQPLSKGHDSGDKRTIHRAGQGKNSGQSKSFQSPQQGQSRMSGSISRESASDLARTDVESVAQSEATTEEVAAQVVIASDVADAAGELNDALYAIADDIENNTDTTDDVIKLAQAFDQLAKAASSDGTSIEQQEKIARLIQAMKDSKPGDTLASVQKKADIDPSRISHHSGADVEAKYGKLPSTIGRAIIFDWARFHNSKLLQGTALARLQRPALAGLSQLGPYFRPGALMATRFGAAASYFTKGFTSILSGLSKLSNGQDPTKDFVAGSTALLQGLNELTLGNAFDMGNHLARLHQLKAAARPGTAAPSVGSPPASKPVEPAVATPGTSAEYQDFGSNDPLYQKVDDEQKAMGDKIDTEVSEEQQALRKRAMDAISASSPDVRQLTLQDQAHAIAPEYIALQKIGDEVKKRSLEIAKDTHENIVKIDEKAQETLDQLKALGFDSAEAARQSGNAQAMTLVAQLDHYADLKRSAYDVFNHAMQQSEETIKQSARALEELKALKGKGPSALKEWADKYGKYFSGKQDTFLKQTDSWPEWMKISKPLRMQMIPAATNTLLGVASFGLALDSYLNKQKSGTLTPQDKLDFAAAVMGLVSGISGFMPVVGPIVSLTLGLIGAICSGVSDQYDSRKAEGQEDDLKEQLRAEWNAAHPNQQIAEPFIPE</sequence>
<name>A0A0P0RD04_9BURK</name>
<reference evidence="3 4" key="1">
    <citation type="journal article" date="2014" name="Genome Announc.">
        <title>Draft Genome Sequence of the Haloacid-Degrading Burkholderia caribensis Strain MBA4.</title>
        <authorList>
            <person name="Pan Y."/>
            <person name="Kong K.F."/>
            <person name="Tsang J.S."/>
        </authorList>
    </citation>
    <scope>NUCLEOTIDE SEQUENCE [LARGE SCALE GENOMIC DNA]</scope>
    <source>
        <strain evidence="3 4">MBA4</strain>
    </source>
</reference>
<accession>A0A0P0RD04</accession>
<protein>
    <submittedName>
        <fullName evidence="3">Uncharacterized protein</fullName>
    </submittedName>
</protein>
<feature type="transmembrane region" description="Helical" evidence="2">
    <location>
        <begin position="626"/>
        <end position="659"/>
    </location>
</feature>
<dbReference type="Proteomes" id="UP000019146">
    <property type="component" value="Chromosome 2"/>
</dbReference>
<proteinExistence type="predicted"/>
<gene>
    <name evidence="3" type="ORF">K788_0002888</name>
</gene>
<evidence type="ECO:0000256" key="2">
    <source>
        <dbReference type="SAM" id="Phobius"/>
    </source>
</evidence>
<dbReference type="EMBL" id="CP012747">
    <property type="protein sequence ID" value="ALL66372.1"/>
    <property type="molecule type" value="Genomic_DNA"/>
</dbReference>
<keyword evidence="2" id="KW-1133">Transmembrane helix</keyword>
<evidence type="ECO:0000313" key="4">
    <source>
        <dbReference type="Proteomes" id="UP000019146"/>
    </source>
</evidence>
<dbReference type="AlphaFoldDB" id="A0A0P0RD04"/>
<feature type="region of interest" description="Disordered" evidence="1">
    <location>
        <begin position="35"/>
        <end position="108"/>
    </location>
</feature>
<keyword evidence="2" id="KW-0812">Transmembrane</keyword>
<feature type="region of interest" description="Disordered" evidence="1">
    <location>
        <begin position="343"/>
        <end position="377"/>
    </location>
</feature>